<dbReference type="Proteomes" id="UP000283387">
    <property type="component" value="Unassembled WGS sequence"/>
</dbReference>
<dbReference type="InterPro" id="IPR057436">
    <property type="entry name" value="5TMH_Lnb"/>
</dbReference>
<feature type="domain" description="Lnb-like transmembrane" evidence="3">
    <location>
        <begin position="255"/>
        <end position="387"/>
    </location>
</feature>
<dbReference type="Pfam" id="PF13387">
    <property type="entry name" value="Lnb_N"/>
    <property type="match status" value="1"/>
</dbReference>
<dbReference type="OrthoDB" id="319167at2"/>
<name>A0A419W847_9BACT</name>
<keyword evidence="5" id="KW-1185">Reference proteome</keyword>
<keyword evidence="1" id="KW-1133">Transmembrane helix</keyword>
<keyword evidence="1" id="KW-0812">Transmembrane</keyword>
<evidence type="ECO:0000313" key="5">
    <source>
        <dbReference type="Proteomes" id="UP000283387"/>
    </source>
</evidence>
<sequence>MKQILLAILLFFGVQSAVRSQSIILSPQAEISVMSCGPSDLIHAIYGHTAVRVHDPARNWDVVFNYGVFSFREPNFVYRFAKGNANYMLAPEYYKDFYDDYIRNGRSIQEQVLNLTLSEKQQMLNFLINNAKPENREYRYNFFYDNCATRVRDLVENQVDGKVEFPTENVGMTFRQHADEYQKILPWTNFGINLVLGSPSDKVASAYEEMFLPDYLFQHFAGAKISKNGNERPLVKKTNAIYEAPSLSASWLTIHSPEIILLLILIAIFWLTYRQLKSGKINYWIDYILLFINGLAGFVLLWFFLYSEHPAMAANYNQLWAIAINLPFLLLWMVKKWRPVLRWYWVVLSCWLLLFLPLSLFLPQEFAPGFYMLIAMLLIRSLLHSRFVIMRS</sequence>
<comment type="caution">
    <text evidence="4">The sequence shown here is derived from an EMBL/GenBank/DDBJ whole genome shotgun (WGS) entry which is preliminary data.</text>
</comment>
<dbReference type="AlphaFoldDB" id="A0A419W847"/>
<feature type="transmembrane region" description="Helical" evidence="1">
    <location>
        <begin position="284"/>
        <end position="305"/>
    </location>
</feature>
<protein>
    <submittedName>
        <fullName evidence="4">Uncharacterized protein DUF4105</fullName>
    </submittedName>
</protein>
<evidence type="ECO:0000259" key="2">
    <source>
        <dbReference type="Pfam" id="PF13387"/>
    </source>
</evidence>
<organism evidence="4 5">
    <name type="scientific">Mangrovibacterium diazotrophicum</name>
    <dbReference type="NCBI Taxonomy" id="1261403"/>
    <lineage>
        <taxon>Bacteria</taxon>
        <taxon>Pseudomonadati</taxon>
        <taxon>Bacteroidota</taxon>
        <taxon>Bacteroidia</taxon>
        <taxon>Marinilabiliales</taxon>
        <taxon>Prolixibacteraceae</taxon>
        <taxon>Mangrovibacterium</taxon>
    </lineage>
</organism>
<feature type="transmembrane region" description="Helical" evidence="1">
    <location>
        <begin position="251"/>
        <end position="272"/>
    </location>
</feature>
<feature type="transmembrane region" description="Helical" evidence="1">
    <location>
        <begin position="366"/>
        <end position="383"/>
    </location>
</feature>
<feature type="domain" description="Lnb N-terminal periplasmic" evidence="2">
    <location>
        <begin position="29"/>
        <end position="166"/>
    </location>
</feature>
<dbReference type="Pfam" id="PF25221">
    <property type="entry name" value="5TMH_Lnb"/>
    <property type="match status" value="1"/>
</dbReference>
<gene>
    <name evidence="4" type="ORF">BC643_1976</name>
</gene>
<dbReference type="InterPro" id="IPR025178">
    <property type="entry name" value="Lnb_N"/>
</dbReference>
<reference evidence="4 5" key="1">
    <citation type="submission" date="2018-09" db="EMBL/GenBank/DDBJ databases">
        <title>Genomic Encyclopedia of Archaeal and Bacterial Type Strains, Phase II (KMG-II): from individual species to whole genera.</title>
        <authorList>
            <person name="Goeker M."/>
        </authorList>
    </citation>
    <scope>NUCLEOTIDE SEQUENCE [LARGE SCALE GENOMIC DNA]</scope>
    <source>
        <strain evidence="4 5">DSM 27148</strain>
    </source>
</reference>
<accession>A0A419W847</accession>
<evidence type="ECO:0000256" key="1">
    <source>
        <dbReference type="SAM" id="Phobius"/>
    </source>
</evidence>
<feature type="transmembrane region" description="Helical" evidence="1">
    <location>
        <begin position="317"/>
        <end position="334"/>
    </location>
</feature>
<evidence type="ECO:0000259" key="3">
    <source>
        <dbReference type="Pfam" id="PF25221"/>
    </source>
</evidence>
<keyword evidence="1" id="KW-0472">Membrane</keyword>
<dbReference type="RefSeq" id="WP_147377190.1">
    <property type="nucleotide sequence ID" value="NZ_RAPN01000001.1"/>
</dbReference>
<dbReference type="EMBL" id="RAPN01000001">
    <property type="protein sequence ID" value="RKD91615.1"/>
    <property type="molecule type" value="Genomic_DNA"/>
</dbReference>
<proteinExistence type="predicted"/>
<feature type="transmembrane region" description="Helical" evidence="1">
    <location>
        <begin position="341"/>
        <end position="360"/>
    </location>
</feature>
<evidence type="ECO:0000313" key="4">
    <source>
        <dbReference type="EMBL" id="RKD91615.1"/>
    </source>
</evidence>